<dbReference type="Pfam" id="PF09594">
    <property type="entry name" value="GT87"/>
    <property type="match status" value="1"/>
</dbReference>
<keyword evidence="2" id="KW-1003">Cell membrane</keyword>
<organism evidence="9 10">
    <name type="scientific">Chloroflexus islandicus</name>
    <dbReference type="NCBI Taxonomy" id="1707952"/>
    <lineage>
        <taxon>Bacteria</taxon>
        <taxon>Bacillati</taxon>
        <taxon>Chloroflexota</taxon>
        <taxon>Chloroflexia</taxon>
        <taxon>Chloroflexales</taxon>
        <taxon>Chloroflexineae</taxon>
        <taxon>Chloroflexaceae</taxon>
        <taxon>Chloroflexus</taxon>
    </lineage>
</organism>
<evidence type="ECO:0000256" key="3">
    <source>
        <dbReference type="ARBA" id="ARBA00022679"/>
    </source>
</evidence>
<evidence type="ECO:0000313" key="9">
    <source>
        <dbReference type="EMBL" id="OAN48491.1"/>
    </source>
</evidence>
<keyword evidence="3" id="KW-0808">Transferase</keyword>
<evidence type="ECO:0000256" key="1">
    <source>
        <dbReference type="ARBA" id="ARBA00004651"/>
    </source>
</evidence>
<evidence type="ECO:0000256" key="5">
    <source>
        <dbReference type="ARBA" id="ARBA00022989"/>
    </source>
</evidence>
<feature type="transmembrane region" description="Helical" evidence="8">
    <location>
        <begin position="124"/>
        <end position="144"/>
    </location>
</feature>
<gene>
    <name evidence="9" type="ORF">A6A03_07875</name>
</gene>
<evidence type="ECO:0008006" key="11">
    <source>
        <dbReference type="Google" id="ProtNLM"/>
    </source>
</evidence>
<feature type="transmembrane region" description="Helical" evidence="8">
    <location>
        <begin position="357"/>
        <end position="380"/>
    </location>
</feature>
<feature type="transmembrane region" description="Helical" evidence="8">
    <location>
        <begin position="151"/>
        <end position="169"/>
    </location>
</feature>
<keyword evidence="4 8" id="KW-0812">Transmembrane</keyword>
<comment type="subcellular location">
    <subcellularLocation>
        <location evidence="1">Cell membrane</location>
        <topology evidence="1">Multi-pass membrane protein</topology>
    </subcellularLocation>
</comment>
<keyword evidence="6 8" id="KW-0472">Membrane</keyword>
<proteinExistence type="inferred from homology"/>
<keyword evidence="5 8" id="KW-1133">Transmembrane helix</keyword>
<feature type="transmembrane region" description="Helical" evidence="8">
    <location>
        <begin position="223"/>
        <end position="244"/>
    </location>
</feature>
<dbReference type="OrthoDB" id="146434at2"/>
<evidence type="ECO:0000313" key="10">
    <source>
        <dbReference type="Proteomes" id="UP000078287"/>
    </source>
</evidence>
<accession>A0A178MIF1</accession>
<dbReference type="GO" id="GO:0016758">
    <property type="term" value="F:hexosyltransferase activity"/>
    <property type="evidence" value="ECO:0007669"/>
    <property type="project" value="InterPro"/>
</dbReference>
<dbReference type="STRING" id="1707952.A6A03_07875"/>
<dbReference type="Proteomes" id="UP000078287">
    <property type="component" value="Unassembled WGS sequence"/>
</dbReference>
<evidence type="ECO:0000256" key="7">
    <source>
        <dbReference type="ARBA" id="ARBA00024033"/>
    </source>
</evidence>
<feature type="transmembrane region" description="Helical" evidence="8">
    <location>
        <begin position="37"/>
        <end position="57"/>
    </location>
</feature>
<dbReference type="InterPro" id="IPR018584">
    <property type="entry name" value="GT87"/>
</dbReference>
<evidence type="ECO:0000256" key="6">
    <source>
        <dbReference type="ARBA" id="ARBA00023136"/>
    </source>
</evidence>
<feature type="transmembrane region" description="Helical" evidence="8">
    <location>
        <begin position="284"/>
        <end position="305"/>
    </location>
</feature>
<feature type="transmembrane region" description="Helical" evidence="8">
    <location>
        <begin position="317"/>
        <end position="337"/>
    </location>
</feature>
<keyword evidence="10" id="KW-1185">Reference proteome</keyword>
<name>A0A178MIF1_9CHLR</name>
<evidence type="ECO:0000256" key="8">
    <source>
        <dbReference type="SAM" id="Phobius"/>
    </source>
</evidence>
<protein>
    <recommendedName>
        <fullName evidence="11">DUF2029 domain-containing protein</fullName>
    </recommendedName>
</protein>
<feature type="transmembrane region" description="Helical" evidence="8">
    <location>
        <begin position="175"/>
        <end position="202"/>
    </location>
</feature>
<evidence type="ECO:0000256" key="2">
    <source>
        <dbReference type="ARBA" id="ARBA00022475"/>
    </source>
</evidence>
<dbReference type="AlphaFoldDB" id="A0A178MIF1"/>
<dbReference type="GO" id="GO:0005886">
    <property type="term" value="C:plasma membrane"/>
    <property type="evidence" value="ECO:0007669"/>
    <property type="project" value="UniProtKB-SubCell"/>
</dbReference>
<dbReference type="EMBL" id="LWQS01000031">
    <property type="protein sequence ID" value="OAN48491.1"/>
    <property type="molecule type" value="Genomic_DNA"/>
</dbReference>
<sequence length="418" mass="46514">MMPLAIQLSILWSLLLLGAFWLISAPTFQFPAMSRRAAILLTISIALFVRLFANWLLPVGAIYDIESYQIIGDLVLANTDVYTSDRAIFRYPYLPLQMYWSASALWLSNASGITFVTIVRVLPIIADVAIVGVLLFATPVLPSFAQRFRAAFIYALNPIPVFVAAYHGQFDALPVVLLLIAALWLYTSPTLSGLALGAGILAKSWPVLGLPVLLANLHAWRSRITLLLGTLLVPLIGIIIYAWLFQADPVRVVQTAMGYNRGIGIWGYTYAFRLGQDVTGNKALMHWIIANGRWFTLGALAVVWWMRARHETPVAGVLTILVCFFACTHAFAIQYLVWPVAFALLANDMCWLRRYTLAAYLYMVAAYSMLILDATIIGMLPQPFGDHLIIILGLPAWLVFVAWLKARWQNQPVPATLS</sequence>
<evidence type="ECO:0000256" key="4">
    <source>
        <dbReference type="ARBA" id="ARBA00022692"/>
    </source>
</evidence>
<feature type="transmembrane region" description="Helical" evidence="8">
    <location>
        <begin position="387"/>
        <end position="404"/>
    </location>
</feature>
<reference evidence="9 10" key="1">
    <citation type="submission" date="2016-04" db="EMBL/GenBank/DDBJ databases">
        <title>Chloroflexus islandicus sp. nov., a thermophilic filamentous anoxygenic phototrophic bacterium from geyser Strokkur (Iceland).</title>
        <authorList>
            <person name="Gaisin V.A."/>
            <person name="Kalashnikov A.M."/>
            <person name="Sukhacheva M.V."/>
            <person name="Grouzdev D.S."/>
            <person name="Ivanov T.M."/>
            <person name="Kuznetsov B."/>
            <person name="Gorlenko V.M."/>
        </authorList>
    </citation>
    <scope>NUCLEOTIDE SEQUENCE [LARGE SCALE GENOMIC DNA]</scope>
    <source>
        <strain evidence="10">isl-2</strain>
    </source>
</reference>
<dbReference type="RefSeq" id="WP_066782947.1">
    <property type="nucleotide sequence ID" value="NZ_LWQS01000031.1"/>
</dbReference>
<comment type="caution">
    <text evidence="9">The sequence shown here is derived from an EMBL/GenBank/DDBJ whole genome shotgun (WGS) entry which is preliminary data.</text>
</comment>
<comment type="similarity">
    <text evidence="7">Belongs to the glycosyltransferase 87 family.</text>
</comment>